<name>A0AAV9B389_ACOGR</name>
<keyword evidence="3" id="KW-1185">Reference proteome</keyword>
<feature type="coiled-coil region" evidence="1">
    <location>
        <begin position="202"/>
        <end position="229"/>
    </location>
</feature>
<evidence type="ECO:0000313" key="3">
    <source>
        <dbReference type="Proteomes" id="UP001179952"/>
    </source>
</evidence>
<keyword evidence="1" id="KW-0175">Coiled coil</keyword>
<comment type="caution">
    <text evidence="2">The sequence shown here is derived from an EMBL/GenBank/DDBJ whole genome shotgun (WGS) entry which is preliminary data.</text>
</comment>
<reference evidence="2" key="1">
    <citation type="journal article" date="2023" name="Nat. Commun.">
        <title>Diploid and tetraploid genomes of Acorus and the evolution of monocots.</title>
        <authorList>
            <person name="Ma L."/>
            <person name="Liu K.W."/>
            <person name="Li Z."/>
            <person name="Hsiao Y.Y."/>
            <person name="Qi Y."/>
            <person name="Fu T."/>
            <person name="Tang G.D."/>
            <person name="Zhang D."/>
            <person name="Sun W.H."/>
            <person name="Liu D.K."/>
            <person name="Li Y."/>
            <person name="Chen G.Z."/>
            <person name="Liu X.D."/>
            <person name="Liao X.Y."/>
            <person name="Jiang Y.T."/>
            <person name="Yu X."/>
            <person name="Hao Y."/>
            <person name="Huang J."/>
            <person name="Zhao X.W."/>
            <person name="Ke S."/>
            <person name="Chen Y.Y."/>
            <person name="Wu W.L."/>
            <person name="Hsu J.L."/>
            <person name="Lin Y.F."/>
            <person name="Huang M.D."/>
            <person name="Li C.Y."/>
            <person name="Huang L."/>
            <person name="Wang Z.W."/>
            <person name="Zhao X."/>
            <person name="Zhong W.Y."/>
            <person name="Peng D.H."/>
            <person name="Ahmad S."/>
            <person name="Lan S."/>
            <person name="Zhang J.S."/>
            <person name="Tsai W.C."/>
            <person name="Van de Peer Y."/>
            <person name="Liu Z.J."/>
        </authorList>
    </citation>
    <scope>NUCLEOTIDE SEQUENCE</scope>
    <source>
        <strain evidence="2">SCP</strain>
    </source>
</reference>
<protein>
    <submittedName>
        <fullName evidence="2">Uncharacterized protein</fullName>
    </submittedName>
</protein>
<organism evidence="2 3">
    <name type="scientific">Acorus gramineus</name>
    <name type="common">Dwarf sweet flag</name>
    <dbReference type="NCBI Taxonomy" id="55184"/>
    <lineage>
        <taxon>Eukaryota</taxon>
        <taxon>Viridiplantae</taxon>
        <taxon>Streptophyta</taxon>
        <taxon>Embryophyta</taxon>
        <taxon>Tracheophyta</taxon>
        <taxon>Spermatophyta</taxon>
        <taxon>Magnoliopsida</taxon>
        <taxon>Liliopsida</taxon>
        <taxon>Acoraceae</taxon>
        <taxon>Acorus</taxon>
    </lineage>
</organism>
<dbReference type="EMBL" id="JAUJYN010000005">
    <property type="protein sequence ID" value="KAK1271017.1"/>
    <property type="molecule type" value="Genomic_DNA"/>
</dbReference>
<evidence type="ECO:0000313" key="2">
    <source>
        <dbReference type="EMBL" id="KAK1271017.1"/>
    </source>
</evidence>
<dbReference type="AlphaFoldDB" id="A0AAV9B389"/>
<proteinExistence type="predicted"/>
<sequence>MGSEMGNQNASGLHAHDTKSAQENINPLIMAHNVGGFEGETQFIQSCGDEDIREVKGDDNRIQEQISSNSDEQVMDDSHEALEAEAVDLKNNEPELTSIITSEYEDCVESDESVEGVNKCFVIDSNFELEKDEQHGLIEVDESEVKVAFDVKDIVEENFEISDANKTFFTASSSDTATADLVEKSSSAAYSSVELSIDSIYVETIESEIKRAILENEENEDKISSEELNEYGRGTISISHEDRMQMDELGMDETPTIDIIINGGHQMTSNAYKTDPLEEFEDQIEIELHDSNPISTSDEVREEVEMIDQTICEQRMKEGDQEVHEKSDSLETNEVDTNIDTVDFLTLADSFENKEDLVLLVSKEYRDDQMKEASHENSNESFASAVTTELQLVSVDEGETAKRDIELDQSRHQELLDSMCINEPSKMNIAPTNEDPNIIEPEKEELVQNRLLQLVMNVDSTEDNSLNEGFGIARDIFEIDISASKTSDKGISSSATPIPAEVTVGKAEQVPALERTCSVKLKAPLVNFLKQPMHSPTHKEKRKPNQNRYSIFTNCMCCTADIR</sequence>
<evidence type="ECO:0000256" key="1">
    <source>
        <dbReference type="SAM" id="Coils"/>
    </source>
</evidence>
<reference evidence="2" key="2">
    <citation type="submission" date="2023-06" db="EMBL/GenBank/DDBJ databases">
        <authorList>
            <person name="Ma L."/>
            <person name="Liu K.-W."/>
            <person name="Li Z."/>
            <person name="Hsiao Y.-Y."/>
            <person name="Qi Y."/>
            <person name="Fu T."/>
            <person name="Tang G."/>
            <person name="Zhang D."/>
            <person name="Sun W.-H."/>
            <person name="Liu D.-K."/>
            <person name="Li Y."/>
            <person name="Chen G.-Z."/>
            <person name="Liu X.-D."/>
            <person name="Liao X.-Y."/>
            <person name="Jiang Y.-T."/>
            <person name="Yu X."/>
            <person name="Hao Y."/>
            <person name="Huang J."/>
            <person name="Zhao X.-W."/>
            <person name="Ke S."/>
            <person name="Chen Y.-Y."/>
            <person name="Wu W.-L."/>
            <person name="Hsu J.-L."/>
            <person name="Lin Y.-F."/>
            <person name="Huang M.-D."/>
            <person name="Li C.-Y."/>
            <person name="Huang L."/>
            <person name="Wang Z.-W."/>
            <person name="Zhao X."/>
            <person name="Zhong W.-Y."/>
            <person name="Peng D.-H."/>
            <person name="Ahmad S."/>
            <person name="Lan S."/>
            <person name="Zhang J.-S."/>
            <person name="Tsai W.-C."/>
            <person name="Van De Peer Y."/>
            <person name="Liu Z.-J."/>
        </authorList>
    </citation>
    <scope>NUCLEOTIDE SEQUENCE</scope>
    <source>
        <strain evidence="2">SCP</strain>
        <tissue evidence="2">Leaves</tissue>
    </source>
</reference>
<dbReference type="Proteomes" id="UP001179952">
    <property type="component" value="Unassembled WGS sequence"/>
</dbReference>
<gene>
    <name evidence="2" type="ORF">QJS04_geneDACA007479</name>
</gene>
<accession>A0AAV9B389</accession>